<dbReference type="Gene3D" id="3.30.1240.10">
    <property type="match status" value="1"/>
</dbReference>
<dbReference type="InterPro" id="IPR036412">
    <property type="entry name" value="HAD-like_sf"/>
</dbReference>
<dbReference type="Proteomes" id="UP000196258">
    <property type="component" value="Unassembled WGS sequence"/>
</dbReference>
<dbReference type="InterPro" id="IPR000150">
    <property type="entry name" value="Cof"/>
</dbReference>
<dbReference type="PANTHER" id="PTHR10000:SF53">
    <property type="entry name" value="5-AMINO-6-(5-PHOSPHO-D-RIBITYLAMINO)URACIL PHOSPHATASE YBJI-RELATED"/>
    <property type="match status" value="1"/>
</dbReference>
<reference evidence="1" key="3">
    <citation type="journal article" date="2021" name="PeerJ">
        <title>Extensive microbial diversity within the chicken gut microbiome revealed by metagenomics and culture.</title>
        <authorList>
            <person name="Gilroy R."/>
            <person name="Ravi A."/>
            <person name="Getino M."/>
            <person name="Pursley I."/>
            <person name="Horton D.L."/>
            <person name="Alikhan N.F."/>
            <person name="Baker D."/>
            <person name="Gharbi K."/>
            <person name="Hall N."/>
            <person name="Watson M."/>
            <person name="Adriaenssens E.M."/>
            <person name="Foster-Nyarko E."/>
            <person name="Jarju S."/>
            <person name="Secka A."/>
            <person name="Antonio M."/>
            <person name="Oren A."/>
            <person name="Chaudhuri R.R."/>
            <person name="La Ragione R."/>
            <person name="Hildebrand F."/>
            <person name="Pallen M.J."/>
        </authorList>
    </citation>
    <scope>NUCLEOTIDE SEQUENCE</scope>
    <source>
        <strain evidence="1">CHK193-16274</strain>
    </source>
</reference>
<dbReference type="Proteomes" id="UP000749320">
    <property type="component" value="Unassembled WGS sequence"/>
</dbReference>
<dbReference type="NCBIfam" id="TIGR01484">
    <property type="entry name" value="HAD-SF-IIB"/>
    <property type="match status" value="1"/>
</dbReference>
<accession>A0A1Y4QKX0</accession>
<dbReference type="SUPFAM" id="SSF56784">
    <property type="entry name" value="HAD-like"/>
    <property type="match status" value="1"/>
</dbReference>
<dbReference type="Gene3D" id="3.40.50.1000">
    <property type="entry name" value="HAD superfamily/HAD-like"/>
    <property type="match status" value="1"/>
</dbReference>
<gene>
    <name evidence="2" type="ORF">B5E91_03685</name>
    <name evidence="1" type="ORF">K8V91_02355</name>
</gene>
<reference evidence="3" key="1">
    <citation type="submission" date="2017-04" db="EMBL/GenBank/DDBJ databases">
        <title>Function of individual gut microbiota members based on whole genome sequencing of pure cultures obtained from chicken caecum.</title>
        <authorList>
            <person name="Medvecky M."/>
            <person name="Cejkova D."/>
            <person name="Polansky O."/>
            <person name="Karasova D."/>
            <person name="Kubasova T."/>
            <person name="Cizek A."/>
            <person name="Rychlik I."/>
        </authorList>
    </citation>
    <scope>NUCLEOTIDE SEQUENCE [LARGE SCALE GENOMIC DNA]</scope>
    <source>
        <strain evidence="3">An149</strain>
    </source>
</reference>
<evidence type="ECO:0000313" key="1">
    <source>
        <dbReference type="EMBL" id="HJF39742.1"/>
    </source>
</evidence>
<proteinExistence type="predicted"/>
<dbReference type="InterPro" id="IPR023214">
    <property type="entry name" value="HAD_sf"/>
</dbReference>
<dbReference type="GO" id="GO:0000287">
    <property type="term" value="F:magnesium ion binding"/>
    <property type="evidence" value="ECO:0007669"/>
    <property type="project" value="TreeGrafter"/>
</dbReference>
<evidence type="ECO:0000313" key="2">
    <source>
        <dbReference type="EMBL" id="OUQ05919.1"/>
    </source>
</evidence>
<dbReference type="RefSeq" id="WP_087255088.1">
    <property type="nucleotide sequence ID" value="NZ_CAJFOD010000030.1"/>
</dbReference>
<dbReference type="SFLD" id="SFLDG01144">
    <property type="entry name" value="C2.B.4:_PGP_Like"/>
    <property type="match status" value="1"/>
</dbReference>
<reference evidence="1" key="4">
    <citation type="submission" date="2021-09" db="EMBL/GenBank/DDBJ databases">
        <authorList>
            <person name="Gilroy R."/>
        </authorList>
    </citation>
    <scope>NUCLEOTIDE SEQUENCE</scope>
    <source>
        <strain evidence="1">CHK193-16274</strain>
    </source>
</reference>
<dbReference type="CDD" id="cd07518">
    <property type="entry name" value="HAD_YbiV-Like"/>
    <property type="match status" value="1"/>
</dbReference>
<sequence length="262" mass="30732">MIKLIATDMDGTFLDSNKRFDFEFIDIFYELKKRDIKFVVASGNQYYRLFQKFVPLSEQMYFIAENGCFIAKGARQLYCNTIENEDLIKIKSVLANYKELVIVLCGRKGAYILNKNFKYKNEIIKYYCNYRFVDSFDDINDDIMKVSIYDQNEKINEIIKNVEKLLPDYIKIVTSGNAWMDIQNKNINKGIGMAFLQSLYNIKPEECMAFGDQMNDYELLQQVKYGYAMENAVDPIKEIAYQVIDSNDNQGVIRKIKEILEI</sequence>
<dbReference type="PANTHER" id="PTHR10000">
    <property type="entry name" value="PHOSPHOSERINE PHOSPHATASE"/>
    <property type="match status" value="1"/>
</dbReference>
<keyword evidence="2" id="KW-0378">Hydrolase</keyword>
<dbReference type="GO" id="GO:0016791">
    <property type="term" value="F:phosphatase activity"/>
    <property type="evidence" value="ECO:0007669"/>
    <property type="project" value="TreeGrafter"/>
</dbReference>
<dbReference type="GO" id="GO:0005829">
    <property type="term" value="C:cytosol"/>
    <property type="evidence" value="ECO:0007669"/>
    <property type="project" value="TreeGrafter"/>
</dbReference>
<dbReference type="AlphaFoldDB" id="A0A1Y4QKX0"/>
<name>A0A1Y4QKX0_9FIRM</name>
<reference evidence="2" key="2">
    <citation type="journal article" date="2018" name="BMC Genomics">
        <title>Whole genome sequencing and function prediction of 133 gut anaerobes isolated from chicken caecum in pure cultures.</title>
        <authorList>
            <person name="Medvecky M."/>
            <person name="Cejkova D."/>
            <person name="Polansky O."/>
            <person name="Karasova D."/>
            <person name="Kubasova T."/>
            <person name="Cizek A."/>
            <person name="Rychlik I."/>
        </authorList>
    </citation>
    <scope>NUCLEOTIDE SEQUENCE</scope>
    <source>
        <strain evidence="2">An149</strain>
    </source>
</reference>
<dbReference type="PROSITE" id="PS01229">
    <property type="entry name" value="COF_2"/>
    <property type="match status" value="1"/>
</dbReference>
<dbReference type="SFLD" id="SFLDS00003">
    <property type="entry name" value="Haloacid_Dehalogenase"/>
    <property type="match status" value="1"/>
</dbReference>
<comment type="caution">
    <text evidence="2">The sequence shown here is derived from an EMBL/GenBank/DDBJ whole genome shotgun (WGS) entry which is preliminary data.</text>
</comment>
<dbReference type="EMBL" id="NFLB01000003">
    <property type="protein sequence ID" value="OUQ05919.1"/>
    <property type="molecule type" value="Genomic_DNA"/>
</dbReference>
<organism evidence="2 3">
    <name type="scientific">Thomasclavelia spiroformis</name>
    <dbReference type="NCBI Taxonomy" id="29348"/>
    <lineage>
        <taxon>Bacteria</taxon>
        <taxon>Bacillati</taxon>
        <taxon>Bacillota</taxon>
        <taxon>Erysipelotrichia</taxon>
        <taxon>Erysipelotrichales</taxon>
        <taxon>Coprobacillaceae</taxon>
        <taxon>Thomasclavelia</taxon>
    </lineage>
</organism>
<dbReference type="Pfam" id="PF08282">
    <property type="entry name" value="Hydrolase_3"/>
    <property type="match status" value="1"/>
</dbReference>
<dbReference type="InterPro" id="IPR006379">
    <property type="entry name" value="HAD-SF_hydro_IIB"/>
</dbReference>
<dbReference type="SFLD" id="SFLDG01140">
    <property type="entry name" value="C2.B:_Phosphomannomutase_and_P"/>
    <property type="match status" value="1"/>
</dbReference>
<evidence type="ECO:0000313" key="3">
    <source>
        <dbReference type="Proteomes" id="UP000196258"/>
    </source>
</evidence>
<protein>
    <submittedName>
        <fullName evidence="1 2">Hydrolase</fullName>
    </submittedName>
</protein>
<dbReference type="NCBIfam" id="TIGR00099">
    <property type="entry name" value="Cof-subfamily"/>
    <property type="match status" value="1"/>
</dbReference>
<dbReference type="EMBL" id="DYWV01000079">
    <property type="protein sequence ID" value="HJF39742.1"/>
    <property type="molecule type" value="Genomic_DNA"/>
</dbReference>